<dbReference type="InterPro" id="IPR041469">
    <property type="entry name" value="Subtilisin-like_FN3"/>
</dbReference>
<reference evidence="15" key="1">
    <citation type="submission" date="2025-08" db="UniProtKB">
        <authorList>
            <consortium name="RefSeq"/>
        </authorList>
    </citation>
    <scope>IDENTIFICATION</scope>
    <source>
        <tissue evidence="15">Seedling</tissue>
    </source>
</reference>
<dbReference type="Gene3D" id="3.50.30.30">
    <property type="match status" value="1"/>
</dbReference>
<dbReference type="InterPro" id="IPR037045">
    <property type="entry name" value="S8pro/Inhibitor_I9_sf"/>
</dbReference>
<keyword evidence="6 9" id="KW-0378">Hydrolase</keyword>
<dbReference type="PANTHER" id="PTHR10795">
    <property type="entry name" value="PROPROTEIN CONVERTASE SUBTILISIN/KEXIN"/>
    <property type="match status" value="1"/>
</dbReference>
<keyword evidence="3" id="KW-0964">Secreted</keyword>
<dbReference type="Gene3D" id="3.40.50.200">
    <property type="entry name" value="Peptidase S8/S53 domain"/>
    <property type="match status" value="1"/>
</dbReference>
<name>A0A6P3ZTM7_ZIZJJ</name>
<dbReference type="InterPro" id="IPR015500">
    <property type="entry name" value="Peptidase_S8_subtilisin-rel"/>
</dbReference>
<dbReference type="InParanoid" id="A0A6P3ZTM7"/>
<dbReference type="Gene3D" id="2.60.40.2310">
    <property type="match status" value="1"/>
</dbReference>
<dbReference type="Proteomes" id="UP001652623">
    <property type="component" value="Chromosome 8"/>
</dbReference>
<dbReference type="CDD" id="cd02120">
    <property type="entry name" value="PA_subtilisin_like"/>
    <property type="match status" value="1"/>
</dbReference>
<comment type="similarity">
    <text evidence="2 9">Belongs to the peptidase S8 family.</text>
</comment>
<dbReference type="PROSITE" id="PS00138">
    <property type="entry name" value="SUBTILASE_SER"/>
    <property type="match status" value="1"/>
</dbReference>
<dbReference type="InterPro" id="IPR034197">
    <property type="entry name" value="Peptidases_S8_3"/>
</dbReference>
<keyword evidence="7 9" id="KW-0720">Serine protease</keyword>
<protein>
    <submittedName>
        <fullName evidence="15">Cucumisin isoform X1</fullName>
    </submittedName>
</protein>
<feature type="active site" description="Charge relay system" evidence="8 9">
    <location>
        <position position="540"/>
    </location>
</feature>
<dbReference type="PRINTS" id="PR00723">
    <property type="entry name" value="SUBTILISIN"/>
</dbReference>
<dbReference type="KEGG" id="zju:107413463"/>
<dbReference type="InterPro" id="IPR010259">
    <property type="entry name" value="S8pro/Inhibitor_I9"/>
</dbReference>
<dbReference type="CDD" id="cd04852">
    <property type="entry name" value="Peptidases_S8_3"/>
    <property type="match status" value="1"/>
</dbReference>
<evidence type="ECO:0000256" key="4">
    <source>
        <dbReference type="ARBA" id="ARBA00022670"/>
    </source>
</evidence>
<feature type="signal peptide" evidence="10">
    <location>
        <begin position="1"/>
        <end position="36"/>
    </location>
</feature>
<dbReference type="Pfam" id="PF17766">
    <property type="entry name" value="fn3_6"/>
    <property type="match status" value="1"/>
</dbReference>
<dbReference type="InterPro" id="IPR036852">
    <property type="entry name" value="Peptidase_S8/S53_dom_sf"/>
</dbReference>
<feature type="active site" description="Charge relay system" evidence="8 9">
    <location>
        <position position="215"/>
    </location>
</feature>
<evidence type="ECO:0000259" key="12">
    <source>
        <dbReference type="Pfam" id="PF05922"/>
    </source>
</evidence>
<gene>
    <name evidence="15" type="primary">LOC107413463</name>
</gene>
<keyword evidence="4 9" id="KW-0645">Protease</keyword>
<dbReference type="PROSITE" id="PS51892">
    <property type="entry name" value="SUBTILASE"/>
    <property type="match status" value="1"/>
</dbReference>
<dbReference type="GO" id="GO:0009609">
    <property type="term" value="P:response to symbiotic bacterium"/>
    <property type="evidence" value="ECO:0007669"/>
    <property type="project" value="UniProtKB-ARBA"/>
</dbReference>
<dbReference type="SUPFAM" id="SSF52743">
    <property type="entry name" value="Subtilisin-like"/>
    <property type="match status" value="1"/>
</dbReference>
<evidence type="ECO:0000256" key="2">
    <source>
        <dbReference type="ARBA" id="ARBA00011073"/>
    </source>
</evidence>
<evidence type="ECO:0000256" key="6">
    <source>
        <dbReference type="ARBA" id="ARBA00022801"/>
    </source>
</evidence>
<proteinExistence type="inferred from homology"/>
<feature type="domain" description="Peptidase S8/S53" evidence="11">
    <location>
        <begin position="143"/>
        <end position="589"/>
    </location>
</feature>
<accession>A0A6P3ZTM7</accession>
<evidence type="ECO:0000256" key="3">
    <source>
        <dbReference type="ARBA" id="ARBA00022525"/>
    </source>
</evidence>
<feature type="active site" description="Charge relay system" evidence="8 9">
    <location>
        <position position="151"/>
    </location>
</feature>
<dbReference type="Pfam" id="PF05922">
    <property type="entry name" value="Inhibitor_I9"/>
    <property type="match status" value="1"/>
</dbReference>
<comment type="subcellular location">
    <subcellularLocation>
        <location evidence="1">Secreted</location>
    </subcellularLocation>
</comment>
<feature type="domain" description="Subtilisin-like protease fibronectin type-III" evidence="13">
    <location>
        <begin position="648"/>
        <end position="744"/>
    </location>
</feature>
<evidence type="ECO:0000256" key="7">
    <source>
        <dbReference type="ARBA" id="ARBA00022825"/>
    </source>
</evidence>
<dbReference type="RefSeq" id="XP_015876905.3">
    <property type="nucleotide sequence ID" value="XM_016021419.4"/>
</dbReference>
<feature type="chain" id="PRO_5046804197" evidence="10">
    <location>
        <begin position="37"/>
        <end position="748"/>
    </location>
</feature>
<organism evidence="14 15">
    <name type="scientific">Ziziphus jujuba</name>
    <name type="common">Chinese jujube</name>
    <name type="synonym">Ziziphus sativa</name>
    <dbReference type="NCBI Taxonomy" id="326968"/>
    <lineage>
        <taxon>Eukaryota</taxon>
        <taxon>Viridiplantae</taxon>
        <taxon>Streptophyta</taxon>
        <taxon>Embryophyta</taxon>
        <taxon>Tracheophyta</taxon>
        <taxon>Spermatophyta</taxon>
        <taxon>Magnoliopsida</taxon>
        <taxon>eudicotyledons</taxon>
        <taxon>Gunneridae</taxon>
        <taxon>Pentapetalae</taxon>
        <taxon>rosids</taxon>
        <taxon>fabids</taxon>
        <taxon>Rosales</taxon>
        <taxon>Rhamnaceae</taxon>
        <taxon>Paliureae</taxon>
        <taxon>Ziziphus</taxon>
    </lineage>
</organism>
<evidence type="ECO:0000256" key="1">
    <source>
        <dbReference type="ARBA" id="ARBA00004613"/>
    </source>
</evidence>
<dbReference type="InterPro" id="IPR023828">
    <property type="entry name" value="Peptidase_S8_Ser-AS"/>
</dbReference>
<dbReference type="GO" id="GO:0006508">
    <property type="term" value="P:proteolysis"/>
    <property type="evidence" value="ECO:0007669"/>
    <property type="project" value="UniProtKB-KW"/>
</dbReference>
<dbReference type="GO" id="GO:0005576">
    <property type="term" value="C:extracellular region"/>
    <property type="evidence" value="ECO:0007669"/>
    <property type="project" value="UniProtKB-SubCell"/>
</dbReference>
<dbReference type="Gene3D" id="3.30.70.80">
    <property type="entry name" value="Peptidase S8 propeptide/proteinase inhibitor I9"/>
    <property type="match status" value="1"/>
</dbReference>
<evidence type="ECO:0000256" key="5">
    <source>
        <dbReference type="ARBA" id="ARBA00022729"/>
    </source>
</evidence>
<evidence type="ECO:0000313" key="14">
    <source>
        <dbReference type="Proteomes" id="UP001652623"/>
    </source>
</evidence>
<evidence type="ECO:0000259" key="13">
    <source>
        <dbReference type="Pfam" id="PF17766"/>
    </source>
</evidence>
<keyword evidence="14" id="KW-1185">Reference proteome</keyword>
<dbReference type="InterPro" id="IPR000209">
    <property type="entry name" value="Peptidase_S8/S53_dom"/>
</dbReference>
<evidence type="ECO:0000256" key="10">
    <source>
        <dbReference type="SAM" id="SignalP"/>
    </source>
</evidence>
<evidence type="ECO:0000313" key="15">
    <source>
        <dbReference type="RefSeq" id="XP_015876905.3"/>
    </source>
</evidence>
<dbReference type="Pfam" id="PF00082">
    <property type="entry name" value="Peptidase_S8"/>
    <property type="match status" value="1"/>
</dbReference>
<evidence type="ECO:0000256" key="9">
    <source>
        <dbReference type="PROSITE-ProRule" id="PRU01240"/>
    </source>
</evidence>
<evidence type="ECO:0000259" key="11">
    <source>
        <dbReference type="Pfam" id="PF00082"/>
    </source>
</evidence>
<evidence type="ECO:0000256" key="8">
    <source>
        <dbReference type="PIRSR" id="PIRSR615500-1"/>
    </source>
</evidence>
<dbReference type="InterPro" id="IPR045051">
    <property type="entry name" value="SBT"/>
</dbReference>
<sequence length="748" mass="80155">MNYTQSIITTSSMAISWLFLFSLISTLLAIAHHSSADPHDRKVYVVYMGDKPKEEVSTSALHLNMLEKVISSNDIVPAESLLHSYKRSFNGFAAKLTKEEADKISGMKGVVSVFQSRKMKLHTTKSWDFIGFPQYVKRSKIESDVIIGVLDTGIWPESASFDDKGLGPPPSKWKGTCHASSNFTCNNKIIGAKYYKADKQFSETDIQSPRDSEGHGTHTASTAAGGIVKKASQLGFGFGTARGGVPSARIAVYKVGWSDGIDDADILAAYDDLIADGVDIVSASIGHSLPQDYFMDGLAVGSFHAMRKGILTSASAGNEGPKPATLTGFAPWLLSVAASTINRKFLTKVRLGNNKIFEGIHINPFDLKNKTFPLIYGLDASNSEVGVSGAYSRFCRRNSLDKKLVKGKIVYCDSDVDGQGPFLAGAAGFIGKGRVFGDLSFNLPLPGSYLNHNEASEVYKYLVTSSKPVATISRSEEVTDTQSPYVPSFSSRGPNPITPNILKPDIAAPGSLILAAWSPIAPSTELGVKGLGYNIISGTSMACPHATAAAAYVKSFHPKWSPAAIRSSLITTAKPMSSKINPEAEFAYGGGLINPTKAPYPGLVYDADELDYVKFLCGGGYSNDEILQFITGNDKLKCYKGSSRSATDLNYPSFALSIPPSQSITHVFHRTVTNVGSANSIYKAKVVAPKGLNVIVSPSVLSFTSIGEKESFSVKLKGNIDGIIASASLVWDDGTFQVRSPIVVYIAP</sequence>
<dbReference type="AlphaFoldDB" id="A0A6P3ZTM7"/>
<keyword evidence="5 10" id="KW-0732">Signal</keyword>
<dbReference type="GeneID" id="107413463"/>
<feature type="domain" description="Inhibitor I9" evidence="12">
    <location>
        <begin position="43"/>
        <end position="122"/>
    </location>
</feature>
<dbReference type="GO" id="GO:0004252">
    <property type="term" value="F:serine-type endopeptidase activity"/>
    <property type="evidence" value="ECO:0007669"/>
    <property type="project" value="UniProtKB-UniRule"/>
</dbReference>